<keyword evidence="3" id="KW-1185">Reference proteome</keyword>
<proteinExistence type="predicted"/>
<evidence type="ECO:0000313" key="3">
    <source>
        <dbReference type="Proteomes" id="UP001185092"/>
    </source>
</evidence>
<comment type="caution">
    <text evidence="2">The sequence shown here is derived from an EMBL/GenBank/DDBJ whole genome shotgun (WGS) entry which is preliminary data.</text>
</comment>
<evidence type="ECO:0000313" key="2">
    <source>
        <dbReference type="EMBL" id="MDR6241514.1"/>
    </source>
</evidence>
<gene>
    <name evidence="2" type="ORF">HNQ88_004601</name>
</gene>
<evidence type="ECO:0000256" key="1">
    <source>
        <dbReference type="SAM" id="MobiDB-lite"/>
    </source>
</evidence>
<name>A0AAE3XT32_9BACT</name>
<dbReference type="RefSeq" id="WP_309942352.1">
    <property type="nucleotide sequence ID" value="NZ_AP025307.1"/>
</dbReference>
<accession>A0AAE3XT32</accession>
<reference evidence="2" key="1">
    <citation type="submission" date="2023-07" db="EMBL/GenBank/DDBJ databases">
        <title>Genomic Encyclopedia of Type Strains, Phase IV (KMG-IV): sequencing the most valuable type-strain genomes for metagenomic binning, comparative biology and taxonomic classification.</title>
        <authorList>
            <person name="Goeker M."/>
        </authorList>
    </citation>
    <scope>NUCLEOTIDE SEQUENCE</scope>
    <source>
        <strain evidence="2">DSM 26174</strain>
    </source>
</reference>
<protein>
    <submittedName>
        <fullName evidence="2">Uncharacterized protein</fullName>
    </submittedName>
</protein>
<dbReference type="Proteomes" id="UP001185092">
    <property type="component" value="Unassembled WGS sequence"/>
</dbReference>
<feature type="region of interest" description="Disordered" evidence="1">
    <location>
        <begin position="9"/>
        <end position="30"/>
    </location>
</feature>
<sequence>MLFDHLRYRNKTSSSQKIKRVNSKSTSSTSYRMPPIQRYVYSGSDSKTPLQNIDELPLAIKQELEDYPDKERQDLTKALEDAISDPDTPVRIHEDFNLEDIKVQLLTPRKSAITIANAYRTSDIIVATQKARKIIEPEIQNVLRDGTPVFIEDVMRYLGIHEGKLSITDKRPEERNPFDYFGIWLQKNMPELPADHTPSQLNLWTRLARGKAMHYFTRIAKTPIYIQFMLEYMDEAQLMREDIRETDHLDPAYYDLLTIYDHFLTYLGLKPYEGAAILLDNLNLVRHGEYVHQPWRVNSLLWRHHLQRIYLADTNSRPSVIAGIREARPSALEQAIELPAGYSLEGGASNTIPDDFDMLTRGELKSIAFDPSAYDEILTIDEFQAKMKKESMANFHIRRMLVPELVMIEARLQEYEIVKQKSALLQTEMRQLQELDKKSHLYKFNIDRIRAADLRSCHCRMELLDEIEHNIYLWHSRCPVLSMSIPPAFHKSLFMLLETLHKEHVDLIGYMLEQGHPLWVPDQAGLTEEEHEHIQMTWQKLAKDPSKELFTIISNLMFSESTRLPDAAQFFQMVMSSFARLLSRPFGRKLVCDIVNNSQHRLRVFPVPYYDKESTNCVHPTGWRSNTATAKSDFDKDNLFGEVNPSPKHGGNIELKYPDFELQGQMGTHWSVVKRPYRARRQDSPVPKSKEEKTDAVDLLKAQNHYIPNSGNIILKPTFVVLGHEGGHVKNFQEGTNRHHVHKDHYETDPELILWRNNEEHYVITQVENPIREEHHLPPRQWHISQSILFTEFISHAEGFKKYRKVLS</sequence>
<dbReference type="EMBL" id="JAVDQD010000009">
    <property type="protein sequence ID" value="MDR6241514.1"/>
    <property type="molecule type" value="Genomic_DNA"/>
</dbReference>
<organism evidence="2 3">
    <name type="scientific">Aureibacter tunicatorum</name>
    <dbReference type="NCBI Taxonomy" id="866807"/>
    <lineage>
        <taxon>Bacteria</taxon>
        <taxon>Pseudomonadati</taxon>
        <taxon>Bacteroidota</taxon>
        <taxon>Cytophagia</taxon>
        <taxon>Cytophagales</taxon>
        <taxon>Persicobacteraceae</taxon>
        <taxon>Aureibacter</taxon>
    </lineage>
</organism>
<dbReference type="AlphaFoldDB" id="A0AAE3XT32"/>